<sequence>MPDPALNAIGPEPLSSVEIGEDGPGNPCPAISNTAPAGRYGSALRSLRDKFSLTPEQAETLARVKFPCC</sequence>
<keyword evidence="3" id="KW-1185">Reference proteome</keyword>
<dbReference type="AlphaFoldDB" id="A0A2R8BR82"/>
<reference evidence="2 3" key="1">
    <citation type="submission" date="2018-03" db="EMBL/GenBank/DDBJ databases">
        <authorList>
            <person name="Keele B.F."/>
        </authorList>
    </citation>
    <scope>NUCLEOTIDE SEQUENCE [LARGE SCALE GENOMIC DNA]</scope>
    <source>
        <strain evidence="2 3">CECT 8504</strain>
    </source>
</reference>
<gene>
    <name evidence="2" type="ORF">PAA8504_00480</name>
</gene>
<proteinExistence type="predicted"/>
<accession>A0A2R8BR82</accession>
<name>A0A2R8BR82_9RHOB</name>
<feature type="region of interest" description="Disordered" evidence="1">
    <location>
        <begin position="1"/>
        <end position="34"/>
    </location>
</feature>
<evidence type="ECO:0000256" key="1">
    <source>
        <dbReference type="SAM" id="MobiDB-lite"/>
    </source>
</evidence>
<dbReference type="Proteomes" id="UP000244912">
    <property type="component" value="Unassembled WGS sequence"/>
</dbReference>
<protein>
    <submittedName>
        <fullName evidence="2">Uncharacterized protein</fullName>
    </submittedName>
</protein>
<organism evidence="2 3">
    <name type="scientific">Palleronia abyssalis</name>
    <dbReference type="NCBI Taxonomy" id="1501240"/>
    <lineage>
        <taxon>Bacteria</taxon>
        <taxon>Pseudomonadati</taxon>
        <taxon>Pseudomonadota</taxon>
        <taxon>Alphaproteobacteria</taxon>
        <taxon>Rhodobacterales</taxon>
        <taxon>Roseobacteraceae</taxon>
        <taxon>Palleronia</taxon>
    </lineage>
</organism>
<dbReference type="EMBL" id="ONZF01000001">
    <property type="protein sequence ID" value="SPJ22683.1"/>
    <property type="molecule type" value="Genomic_DNA"/>
</dbReference>
<evidence type="ECO:0000313" key="2">
    <source>
        <dbReference type="EMBL" id="SPJ22683.1"/>
    </source>
</evidence>
<evidence type="ECO:0000313" key="3">
    <source>
        <dbReference type="Proteomes" id="UP000244912"/>
    </source>
</evidence>